<dbReference type="InterPro" id="IPR029058">
    <property type="entry name" value="AB_hydrolase_fold"/>
</dbReference>
<protein>
    <submittedName>
        <fullName evidence="3">Phospholipase/Carboxylesterase</fullName>
    </submittedName>
</protein>
<dbReference type="GO" id="GO:0016787">
    <property type="term" value="F:hydrolase activity"/>
    <property type="evidence" value="ECO:0007669"/>
    <property type="project" value="InterPro"/>
</dbReference>
<keyword evidence="1" id="KW-0732">Signal</keyword>
<dbReference type="PANTHER" id="PTHR43037">
    <property type="entry name" value="UNNAMED PRODUCT-RELATED"/>
    <property type="match status" value="1"/>
</dbReference>
<organism evidence="3 4">
    <name type="scientific">Flavisolibacter ginsengisoli DSM 18119</name>
    <dbReference type="NCBI Taxonomy" id="1121884"/>
    <lineage>
        <taxon>Bacteria</taxon>
        <taxon>Pseudomonadati</taxon>
        <taxon>Bacteroidota</taxon>
        <taxon>Chitinophagia</taxon>
        <taxon>Chitinophagales</taxon>
        <taxon>Chitinophagaceae</taxon>
        <taxon>Flavisolibacter</taxon>
    </lineage>
</organism>
<dbReference type="EMBL" id="FQUU01000008">
    <property type="protein sequence ID" value="SHF29362.1"/>
    <property type="molecule type" value="Genomic_DNA"/>
</dbReference>
<accession>A0A1M5AHH1</accession>
<keyword evidence="4" id="KW-1185">Reference proteome</keyword>
<evidence type="ECO:0000313" key="3">
    <source>
        <dbReference type="EMBL" id="SHF29362.1"/>
    </source>
</evidence>
<dbReference type="Pfam" id="PF02230">
    <property type="entry name" value="Abhydrolase_2"/>
    <property type="match status" value="1"/>
</dbReference>
<dbReference type="STRING" id="1121884.SAMN02745131_02279"/>
<feature type="domain" description="Phospholipase/carboxylesterase/thioesterase" evidence="2">
    <location>
        <begin position="63"/>
        <end position="255"/>
    </location>
</feature>
<evidence type="ECO:0000259" key="2">
    <source>
        <dbReference type="Pfam" id="PF02230"/>
    </source>
</evidence>
<dbReference type="RefSeq" id="WP_217652983.1">
    <property type="nucleotide sequence ID" value="NZ_FQUU01000008.1"/>
</dbReference>
<proteinExistence type="predicted"/>
<dbReference type="Gene3D" id="3.40.50.1820">
    <property type="entry name" value="alpha/beta hydrolase"/>
    <property type="match status" value="1"/>
</dbReference>
<dbReference type="AlphaFoldDB" id="A0A1M5AHH1"/>
<name>A0A1M5AHH1_9BACT</name>
<dbReference type="SUPFAM" id="SSF53474">
    <property type="entry name" value="alpha/beta-Hydrolases"/>
    <property type="match status" value="1"/>
</dbReference>
<dbReference type="Proteomes" id="UP000184048">
    <property type="component" value="Unassembled WGS sequence"/>
</dbReference>
<reference evidence="3 4" key="1">
    <citation type="submission" date="2016-11" db="EMBL/GenBank/DDBJ databases">
        <authorList>
            <person name="Jaros S."/>
            <person name="Januszkiewicz K."/>
            <person name="Wedrychowicz H."/>
        </authorList>
    </citation>
    <scope>NUCLEOTIDE SEQUENCE [LARGE SCALE GENOMIC DNA]</scope>
    <source>
        <strain evidence="3 4">DSM 18119</strain>
    </source>
</reference>
<sequence>MNAKPVRMHIQLRFFLYILFFLPFSVMAQDTSLYKHQYYIDKKDTMPYRVLLPVDYNPSIKYPLILFLHGSGERGNDNKSQLIHGGEFFLRDSIRNQYKAIVVFPQCSRNSYWSNVNIISDTIQKTRFFNFQEDGEPTKAMTLLLGLIKQLSKEYRLDESKLYVGGLSMGGMGTFELVRRKPKLFAAAFAICGGANASSASEMKNTAWWIFHGLKDNVVDPVHSKIMAAALKAAGAEVRLTLYPDANHNSWDSALAEKELLPWLFSHHK</sequence>
<evidence type="ECO:0000313" key="4">
    <source>
        <dbReference type="Proteomes" id="UP000184048"/>
    </source>
</evidence>
<dbReference type="InterPro" id="IPR003140">
    <property type="entry name" value="PLipase/COase/thioEstase"/>
</dbReference>
<gene>
    <name evidence="3" type="ORF">SAMN02745131_02279</name>
</gene>
<evidence type="ECO:0000256" key="1">
    <source>
        <dbReference type="ARBA" id="ARBA00022729"/>
    </source>
</evidence>
<dbReference type="InterPro" id="IPR050955">
    <property type="entry name" value="Plant_Biomass_Hydrol_Est"/>
</dbReference>
<dbReference type="PANTHER" id="PTHR43037:SF1">
    <property type="entry name" value="BLL1128 PROTEIN"/>
    <property type="match status" value="1"/>
</dbReference>